<evidence type="ECO:0000313" key="3">
    <source>
        <dbReference type="EMBL" id="GAA1705598.1"/>
    </source>
</evidence>
<dbReference type="Pfam" id="PF08486">
    <property type="entry name" value="SpoIID"/>
    <property type="match status" value="1"/>
</dbReference>
<dbReference type="RefSeq" id="WP_344313934.1">
    <property type="nucleotide sequence ID" value="NZ_BAAANY010000031.1"/>
</dbReference>
<dbReference type="EMBL" id="BAAANY010000031">
    <property type="protein sequence ID" value="GAA1705598.1"/>
    <property type="molecule type" value="Genomic_DNA"/>
</dbReference>
<sequence>MKRKLFAVAAMTLAFLVAGTSAATADTGPGASSGAGEAAVAATGCGGFHSETRPPTTIHVLLRSQRKVVAVPFQTYVDNVLPNEWIASWKAQSLYAGAVAVKTFAWYWANHSSGHSYGGKCYDVDDTTSYQVYKAGSANANTTAAVKATWKVLAREGGVVFASQYRAGTRGQACTTGQGTNIMHQWASQTCALQGHNYSYMLGIYYPHITLGTTT</sequence>
<feature type="signal peptide" evidence="1">
    <location>
        <begin position="1"/>
        <end position="25"/>
    </location>
</feature>
<keyword evidence="4" id="KW-1185">Reference proteome</keyword>
<comment type="caution">
    <text evidence="3">The sequence shown here is derived from an EMBL/GenBank/DDBJ whole genome shotgun (WGS) entry which is preliminary data.</text>
</comment>
<dbReference type="InterPro" id="IPR013693">
    <property type="entry name" value="SpoIID/LytB_N"/>
</dbReference>
<accession>A0ABN2IIK0</accession>
<evidence type="ECO:0000256" key="1">
    <source>
        <dbReference type="SAM" id="SignalP"/>
    </source>
</evidence>
<feature type="chain" id="PRO_5046692035" description="Sporulation stage II protein D amidase enhancer LytB N-terminal domain-containing protein" evidence="1">
    <location>
        <begin position="26"/>
        <end position="215"/>
    </location>
</feature>
<evidence type="ECO:0000313" key="4">
    <source>
        <dbReference type="Proteomes" id="UP001500618"/>
    </source>
</evidence>
<feature type="domain" description="Sporulation stage II protein D amidase enhancer LytB N-terminal" evidence="2">
    <location>
        <begin position="66"/>
        <end position="150"/>
    </location>
</feature>
<reference evidence="3 4" key="1">
    <citation type="journal article" date="2019" name="Int. J. Syst. Evol. Microbiol.">
        <title>The Global Catalogue of Microorganisms (GCM) 10K type strain sequencing project: providing services to taxonomists for standard genome sequencing and annotation.</title>
        <authorList>
            <consortium name="The Broad Institute Genomics Platform"/>
            <consortium name="The Broad Institute Genome Sequencing Center for Infectious Disease"/>
            <person name="Wu L."/>
            <person name="Ma J."/>
        </authorList>
    </citation>
    <scope>NUCLEOTIDE SEQUENCE [LARGE SCALE GENOMIC DNA]</scope>
    <source>
        <strain evidence="3 4">JCM 14718</strain>
    </source>
</reference>
<name>A0ABN2IIK0_9ACTN</name>
<proteinExistence type="predicted"/>
<protein>
    <recommendedName>
        <fullName evidence="2">Sporulation stage II protein D amidase enhancer LytB N-terminal domain-containing protein</fullName>
    </recommendedName>
</protein>
<evidence type="ECO:0000259" key="2">
    <source>
        <dbReference type="Pfam" id="PF08486"/>
    </source>
</evidence>
<keyword evidence="1" id="KW-0732">Signal</keyword>
<gene>
    <name evidence="3" type="ORF">GCM10009765_63610</name>
</gene>
<dbReference type="Proteomes" id="UP001500618">
    <property type="component" value="Unassembled WGS sequence"/>
</dbReference>
<organism evidence="3 4">
    <name type="scientific">Fodinicola feengrottensis</name>
    <dbReference type="NCBI Taxonomy" id="435914"/>
    <lineage>
        <taxon>Bacteria</taxon>
        <taxon>Bacillati</taxon>
        <taxon>Actinomycetota</taxon>
        <taxon>Actinomycetes</taxon>
        <taxon>Mycobacteriales</taxon>
        <taxon>Fodinicola</taxon>
    </lineage>
</organism>